<sequence>MKKLITLILFIFSMQIFAGQYQVTKQKNVTLSKEQIEVENKKIEERLNNYAKKDLKESLISEFKKVIKDIPEEGYYILLELFSQLSNFIVENTKIKIKNIKYLSNTKAVVKSKITMPSSDSFDNLNEGELEKKFIKKYNLKEFENTNDLKTLSKLGILMADFIKKEFKEKPSYRVIEGDINLEKVKNGWEIKGI</sequence>
<feature type="chain" id="PRO_5044257021" description="DUF5105 domain-containing protein" evidence="1">
    <location>
        <begin position="19"/>
        <end position="194"/>
    </location>
</feature>
<dbReference type="KEGG" id="lmes:AB8B23_11560"/>
<proteinExistence type="predicted"/>
<gene>
    <name evidence="2" type="ORF">AB8B23_11560</name>
</gene>
<reference evidence="2" key="1">
    <citation type="submission" date="2024-07" db="EMBL/GenBank/DDBJ databases">
        <authorList>
            <person name="Li X.-J."/>
            <person name="Wang X."/>
        </authorList>
    </citation>
    <scope>NUCLEOTIDE SEQUENCE</scope>
    <source>
        <strain evidence="2">HSP-342</strain>
    </source>
</reference>
<organism evidence="2">
    <name type="scientific">Leptotrichia mesophila</name>
    <dbReference type="NCBI Taxonomy" id="3239303"/>
    <lineage>
        <taxon>Bacteria</taxon>
        <taxon>Fusobacteriati</taxon>
        <taxon>Fusobacteriota</taxon>
        <taxon>Fusobacteriia</taxon>
        <taxon>Fusobacteriales</taxon>
        <taxon>Leptotrichiaceae</taxon>
        <taxon>Leptotrichia</taxon>
    </lineage>
</organism>
<accession>A0AB39VB23</accession>
<evidence type="ECO:0000256" key="1">
    <source>
        <dbReference type="SAM" id="SignalP"/>
    </source>
</evidence>
<name>A0AB39VB23_9FUSO</name>
<feature type="signal peptide" evidence="1">
    <location>
        <begin position="1"/>
        <end position="18"/>
    </location>
</feature>
<evidence type="ECO:0000313" key="2">
    <source>
        <dbReference type="EMBL" id="XDU64530.1"/>
    </source>
</evidence>
<dbReference type="EMBL" id="CP165646">
    <property type="protein sequence ID" value="XDU64530.1"/>
    <property type="molecule type" value="Genomic_DNA"/>
</dbReference>
<protein>
    <recommendedName>
        <fullName evidence="3">DUF5105 domain-containing protein</fullName>
    </recommendedName>
</protein>
<dbReference type="AlphaFoldDB" id="A0AB39VB23"/>
<evidence type="ECO:0008006" key="3">
    <source>
        <dbReference type="Google" id="ProtNLM"/>
    </source>
</evidence>
<dbReference type="RefSeq" id="WP_369712856.1">
    <property type="nucleotide sequence ID" value="NZ_CP165646.1"/>
</dbReference>
<keyword evidence="1" id="KW-0732">Signal</keyword>